<evidence type="ECO:0000313" key="3">
    <source>
        <dbReference type="Proteomes" id="UP000095765"/>
    </source>
</evidence>
<reference evidence="2 3" key="1">
    <citation type="submission" date="2015-09" db="EMBL/GenBank/DDBJ databases">
        <authorList>
            <consortium name="Pathogen Informatics"/>
        </authorList>
    </citation>
    <scope>NUCLEOTIDE SEQUENCE [LARGE SCALE GENOMIC DNA]</scope>
    <source>
        <strain evidence="2 3">2789STDY5834939</strain>
    </source>
</reference>
<sequence length="198" mass="21285">MAITINNVRLSYCNLFQAKPPYNNPNGDPKFSCTILVPKTNTEAKTAIDAAIQQAIEQGVSKSWGGVRPPQPNICVHDGDGVRPSDGAPFGAECRGMWVFTASAKADRPPFVVDGQVQKIIDPAQVYSGMWANVNINFFAYNSAGKKGVGCGLNGVQKLRDDEPLVEHVTAERAFSVIPGGNTSSQHTGWTPNADLPW</sequence>
<proteinExistence type="predicted"/>
<evidence type="ECO:0000313" key="2">
    <source>
        <dbReference type="EMBL" id="CUQ21060.1"/>
    </source>
</evidence>
<dbReference type="InterPro" id="IPR012340">
    <property type="entry name" value="NA-bd_OB-fold"/>
</dbReference>
<dbReference type="InterPro" id="IPR022595">
    <property type="entry name" value="Enc34_ssDNA-bd"/>
</dbReference>
<dbReference type="AlphaFoldDB" id="A0A174UMN1"/>
<dbReference type="Gene3D" id="2.40.50.140">
    <property type="entry name" value="Nucleic acid-binding proteins"/>
    <property type="match status" value="1"/>
</dbReference>
<dbReference type="RefSeq" id="WP_082425532.1">
    <property type="nucleotide sequence ID" value="NZ_CABIWA010000027.1"/>
</dbReference>
<gene>
    <name evidence="2" type="ORF">ERS852551_03558</name>
</gene>
<organism evidence="2 3">
    <name type="scientific">Anaerotruncus colihominis</name>
    <dbReference type="NCBI Taxonomy" id="169435"/>
    <lineage>
        <taxon>Bacteria</taxon>
        <taxon>Bacillati</taxon>
        <taxon>Bacillota</taxon>
        <taxon>Clostridia</taxon>
        <taxon>Eubacteriales</taxon>
        <taxon>Oscillospiraceae</taxon>
        <taxon>Anaerotruncus</taxon>
    </lineage>
</organism>
<dbReference type="EMBL" id="CZBE01000036">
    <property type="protein sequence ID" value="CUQ21060.1"/>
    <property type="molecule type" value="Genomic_DNA"/>
</dbReference>
<accession>A0A174UMN1</accession>
<name>A0A174UMN1_9FIRM</name>
<protein>
    <submittedName>
        <fullName evidence="2">Protein of uncharacterized function (DUF2815)</fullName>
    </submittedName>
</protein>
<dbReference type="Pfam" id="PF10991">
    <property type="entry name" value="Enc34_ssDNA-bd"/>
    <property type="match status" value="1"/>
</dbReference>
<feature type="region of interest" description="Disordered" evidence="1">
    <location>
        <begin position="178"/>
        <end position="198"/>
    </location>
</feature>
<evidence type="ECO:0000256" key="1">
    <source>
        <dbReference type="SAM" id="MobiDB-lite"/>
    </source>
</evidence>
<dbReference type="OrthoDB" id="9786575at2"/>
<dbReference type="Proteomes" id="UP000095765">
    <property type="component" value="Unassembled WGS sequence"/>
</dbReference>
<dbReference type="SUPFAM" id="SSF50249">
    <property type="entry name" value="Nucleic acid-binding proteins"/>
    <property type="match status" value="1"/>
</dbReference>
<feature type="compositionally biased region" description="Polar residues" evidence="1">
    <location>
        <begin position="181"/>
        <end position="191"/>
    </location>
</feature>